<gene>
    <name evidence="2" type="ORF">FIBSPDRAFT_897277</name>
</gene>
<name>A0A166CG74_9AGAM</name>
<dbReference type="AlphaFoldDB" id="A0A166CG74"/>
<keyword evidence="3" id="KW-1185">Reference proteome</keyword>
<proteinExistence type="predicted"/>
<feature type="compositionally biased region" description="Basic and acidic residues" evidence="1">
    <location>
        <begin position="20"/>
        <end position="34"/>
    </location>
</feature>
<dbReference type="EMBL" id="KV417630">
    <property type="protein sequence ID" value="KZP13625.1"/>
    <property type="molecule type" value="Genomic_DNA"/>
</dbReference>
<feature type="compositionally biased region" description="Basic residues" evidence="1">
    <location>
        <begin position="10"/>
        <end position="19"/>
    </location>
</feature>
<sequence length="285" mass="30737">MGAQISSGGSKRRRRKKKEKEKGAGDEERRLRGSDHVADSLASAAQASAQLVGSWGQCTALTWGAREWGLSERGWVTMHGLGVRAAPVWATRVGCAVRTWAAGTWSCTSVVVVRGRLGVCGCVDVVLAPASEHEVVRCAHNMKWYATRVWGVAGDTDSGVYASVWAGAGLGGRWALCAYRAGDVWWERGHGGLKMVQKCGRWQAGDSLACVRGRAGCGVVWYIRGQRASAGGRHSHGARYGTSAGDGHLRAAGIHMAQEEHMFARRERSRLDEEGQSCLHKIEQP</sequence>
<evidence type="ECO:0000313" key="3">
    <source>
        <dbReference type="Proteomes" id="UP000076532"/>
    </source>
</evidence>
<protein>
    <submittedName>
        <fullName evidence="2">Uncharacterized protein</fullName>
    </submittedName>
</protein>
<evidence type="ECO:0000256" key="1">
    <source>
        <dbReference type="SAM" id="MobiDB-lite"/>
    </source>
</evidence>
<feature type="region of interest" description="Disordered" evidence="1">
    <location>
        <begin position="1"/>
        <end position="34"/>
    </location>
</feature>
<accession>A0A166CG74</accession>
<organism evidence="2 3">
    <name type="scientific">Athelia psychrophila</name>
    <dbReference type="NCBI Taxonomy" id="1759441"/>
    <lineage>
        <taxon>Eukaryota</taxon>
        <taxon>Fungi</taxon>
        <taxon>Dikarya</taxon>
        <taxon>Basidiomycota</taxon>
        <taxon>Agaricomycotina</taxon>
        <taxon>Agaricomycetes</taxon>
        <taxon>Agaricomycetidae</taxon>
        <taxon>Atheliales</taxon>
        <taxon>Atheliaceae</taxon>
        <taxon>Athelia</taxon>
    </lineage>
</organism>
<dbReference type="Proteomes" id="UP000076532">
    <property type="component" value="Unassembled WGS sequence"/>
</dbReference>
<evidence type="ECO:0000313" key="2">
    <source>
        <dbReference type="EMBL" id="KZP13625.1"/>
    </source>
</evidence>
<reference evidence="2 3" key="1">
    <citation type="journal article" date="2016" name="Mol. Biol. Evol.">
        <title>Comparative Genomics of Early-Diverging Mushroom-Forming Fungi Provides Insights into the Origins of Lignocellulose Decay Capabilities.</title>
        <authorList>
            <person name="Nagy L.G."/>
            <person name="Riley R."/>
            <person name="Tritt A."/>
            <person name="Adam C."/>
            <person name="Daum C."/>
            <person name="Floudas D."/>
            <person name="Sun H."/>
            <person name="Yadav J.S."/>
            <person name="Pangilinan J."/>
            <person name="Larsson K.H."/>
            <person name="Matsuura K."/>
            <person name="Barry K."/>
            <person name="Labutti K."/>
            <person name="Kuo R."/>
            <person name="Ohm R.A."/>
            <person name="Bhattacharya S.S."/>
            <person name="Shirouzu T."/>
            <person name="Yoshinaga Y."/>
            <person name="Martin F.M."/>
            <person name="Grigoriev I.V."/>
            <person name="Hibbett D.S."/>
        </authorList>
    </citation>
    <scope>NUCLEOTIDE SEQUENCE [LARGE SCALE GENOMIC DNA]</scope>
    <source>
        <strain evidence="2 3">CBS 109695</strain>
    </source>
</reference>